<evidence type="ECO:0000259" key="1">
    <source>
        <dbReference type="PROSITE" id="PS51186"/>
    </source>
</evidence>
<dbReference type="InterPro" id="IPR016181">
    <property type="entry name" value="Acyl_CoA_acyltransferase"/>
</dbReference>
<evidence type="ECO:0000313" key="3">
    <source>
        <dbReference type="Proteomes" id="UP001595696"/>
    </source>
</evidence>
<dbReference type="EMBL" id="JBHSAX010000022">
    <property type="protein sequence ID" value="MFC3965614.1"/>
    <property type="molecule type" value="Genomic_DNA"/>
</dbReference>
<dbReference type="CDD" id="cd04301">
    <property type="entry name" value="NAT_SF"/>
    <property type="match status" value="1"/>
</dbReference>
<organism evidence="2 3">
    <name type="scientific">Nocardia jiangsuensis</name>
    <dbReference type="NCBI Taxonomy" id="1691563"/>
    <lineage>
        <taxon>Bacteria</taxon>
        <taxon>Bacillati</taxon>
        <taxon>Actinomycetota</taxon>
        <taxon>Actinomycetes</taxon>
        <taxon>Mycobacteriales</taxon>
        <taxon>Nocardiaceae</taxon>
        <taxon>Nocardia</taxon>
    </lineage>
</organism>
<dbReference type="GO" id="GO:0016746">
    <property type="term" value="F:acyltransferase activity"/>
    <property type="evidence" value="ECO:0007669"/>
    <property type="project" value="UniProtKB-KW"/>
</dbReference>
<feature type="domain" description="N-acetyltransferase" evidence="1">
    <location>
        <begin position="9"/>
        <end position="143"/>
    </location>
</feature>
<dbReference type="RefSeq" id="WP_378615607.1">
    <property type="nucleotide sequence ID" value="NZ_JBHSAX010000022.1"/>
</dbReference>
<name>A0ABV8E158_9NOCA</name>
<evidence type="ECO:0000313" key="2">
    <source>
        <dbReference type="EMBL" id="MFC3965614.1"/>
    </source>
</evidence>
<dbReference type="Gene3D" id="3.40.630.30">
    <property type="match status" value="1"/>
</dbReference>
<dbReference type="Proteomes" id="UP001595696">
    <property type="component" value="Unassembled WGS sequence"/>
</dbReference>
<protein>
    <submittedName>
        <fullName evidence="2">GNAT family N-acetyltransferase</fullName>
        <ecNumber evidence="2">2.3.1.-</ecNumber>
    </submittedName>
</protein>
<keyword evidence="2" id="KW-0808">Transferase</keyword>
<dbReference type="PROSITE" id="PS51186">
    <property type="entry name" value="GNAT"/>
    <property type="match status" value="1"/>
</dbReference>
<comment type="caution">
    <text evidence="2">The sequence shown here is derived from an EMBL/GenBank/DDBJ whole genome shotgun (WGS) entry which is preliminary data.</text>
</comment>
<proteinExistence type="predicted"/>
<keyword evidence="2" id="KW-0012">Acyltransferase</keyword>
<gene>
    <name evidence="2" type="ORF">ACFO0B_26790</name>
</gene>
<dbReference type="Pfam" id="PF13673">
    <property type="entry name" value="Acetyltransf_10"/>
    <property type="match status" value="1"/>
</dbReference>
<dbReference type="InterPro" id="IPR000182">
    <property type="entry name" value="GNAT_dom"/>
</dbReference>
<keyword evidence="3" id="KW-1185">Reference proteome</keyword>
<accession>A0ABV8E158</accession>
<dbReference type="SUPFAM" id="SSF55729">
    <property type="entry name" value="Acyl-CoA N-acyltransferases (Nat)"/>
    <property type="match status" value="1"/>
</dbReference>
<dbReference type="EC" id="2.3.1.-" evidence="2"/>
<reference evidence="3" key="1">
    <citation type="journal article" date="2019" name="Int. J. Syst. Evol. Microbiol.">
        <title>The Global Catalogue of Microorganisms (GCM) 10K type strain sequencing project: providing services to taxonomists for standard genome sequencing and annotation.</title>
        <authorList>
            <consortium name="The Broad Institute Genomics Platform"/>
            <consortium name="The Broad Institute Genome Sequencing Center for Infectious Disease"/>
            <person name="Wu L."/>
            <person name="Ma J."/>
        </authorList>
    </citation>
    <scope>NUCLEOTIDE SEQUENCE [LARGE SCALE GENOMIC DNA]</scope>
    <source>
        <strain evidence="3">CGMCC 4.7330</strain>
    </source>
</reference>
<sequence length="143" mass="15455">MPPDRPEGMQVPASSTADPRVRALLALATGGTGSRLEHALVPYRSGAAELVVVRVHGLPAALAGYRRRSGHLELLHLATAPEHRRRGLAAALLDGVRRRFPALPIQAETDADAVGFYRRLGFTVTSLGEKYPGVERFAVRSNR</sequence>